<dbReference type="SUPFAM" id="SSF53213">
    <property type="entry name" value="LigB-like"/>
    <property type="match status" value="1"/>
</dbReference>
<dbReference type="Gene3D" id="3.40.830.10">
    <property type="entry name" value="LigB-like"/>
    <property type="match status" value="1"/>
</dbReference>
<dbReference type="Pfam" id="PF02900">
    <property type="entry name" value="LigB"/>
    <property type="match status" value="1"/>
</dbReference>
<evidence type="ECO:0000259" key="1">
    <source>
        <dbReference type="Pfam" id="PF02900"/>
    </source>
</evidence>
<dbReference type="GO" id="GO:0016702">
    <property type="term" value="F:oxidoreductase activity, acting on single donors with incorporation of molecular oxygen, incorporation of two atoms of oxygen"/>
    <property type="evidence" value="ECO:0007669"/>
    <property type="project" value="UniProtKB-ARBA"/>
</dbReference>
<protein>
    <submittedName>
        <fullName evidence="2">Unannotated protein</fullName>
    </submittedName>
</protein>
<dbReference type="AlphaFoldDB" id="A0A6J7IW86"/>
<sequence>MAEIVFGAGTSHSPLLAAPPTLWAERADQDRHNPELYDNEGVIRSFDDLAARADGRFAEQMTMAAWEENWQRCQTALDRLREDFRAAAPDVVLIVGDDQRELFTETNQPAMAISAAAEMKTGLLDDHDSEFLKEAAHSYLMDQEFTFRGHAQLAEDLARGLMDENIDIGWMTGAPPGTGFGHAYGFPIHRFLLPDPVPVIPFMLNTYYPPNQPTPRRCFQLGRALRAAAAASPLDLRIAVLASGGLSHFVVDEQLDRRVLDAIENKDAETLCTIPTELLNSGSSEIRNWITIAGAMEGRDVRWSEYVPIVRSAAGTGCAMSFVSWT</sequence>
<organism evidence="2">
    <name type="scientific">freshwater metagenome</name>
    <dbReference type="NCBI Taxonomy" id="449393"/>
    <lineage>
        <taxon>unclassified sequences</taxon>
        <taxon>metagenomes</taxon>
        <taxon>ecological metagenomes</taxon>
    </lineage>
</organism>
<gene>
    <name evidence="2" type="ORF">UFOPK3609_02128</name>
</gene>
<dbReference type="InterPro" id="IPR004183">
    <property type="entry name" value="Xdiol_dOase_suB"/>
</dbReference>
<name>A0A6J7IW86_9ZZZZ</name>
<dbReference type="EMBL" id="CAFBMQ010000427">
    <property type="protein sequence ID" value="CAB4934572.1"/>
    <property type="molecule type" value="Genomic_DNA"/>
</dbReference>
<dbReference type="GO" id="GO:0008198">
    <property type="term" value="F:ferrous iron binding"/>
    <property type="evidence" value="ECO:0007669"/>
    <property type="project" value="InterPro"/>
</dbReference>
<reference evidence="2" key="1">
    <citation type="submission" date="2020-05" db="EMBL/GenBank/DDBJ databases">
        <authorList>
            <person name="Chiriac C."/>
            <person name="Salcher M."/>
            <person name="Ghai R."/>
            <person name="Kavagutti S V."/>
        </authorList>
    </citation>
    <scope>NUCLEOTIDE SEQUENCE</scope>
</reference>
<feature type="domain" description="Extradiol ring-cleavage dioxygenase class III enzyme subunit B" evidence="1">
    <location>
        <begin position="68"/>
        <end position="301"/>
    </location>
</feature>
<proteinExistence type="predicted"/>
<evidence type="ECO:0000313" key="2">
    <source>
        <dbReference type="EMBL" id="CAB4934572.1"/>
    </source>
</evidence>
<accession>A0A6J7IW86</accession>